<organism evidence="3 4">
    <name type="scientific">Thiopseudomonas denitrificans</name>
    <dbReference type="NCBI Taxonomy" id="1501432"/>
    <lineage>
        <taxon>Bacteria</taxon>
        <taxon>Pseudomonadati</taxon>
        <taxon>Pseudomonadota</taxon>
        <taxon>Gammaproteobacteria</taxon>
        <taxon>Pseudomonadales</taxon>
        <taxon>Pseudomonadaceae</taxon>
        <taxon>Thiopseudomonas</taxon>
    </lineage>
</organism>
<name>A0A4R6U2I5_9GAMM</name>
<keyword evidence="2" id="KW-0472">Membrane</keyword>
<protein>
    <submittedName>
        <fullName evidence="3">Uncharacterized protein</fullName>
    </submittedName>
</protein>
<keyword evidence="2" id="KW-1133">Transmembrane helix</keyword>
<feature type="transmembrane region" description="Helical" evidence="2">
    <location>
        <begin position="266"/>
        <end position="286"/>
    </location>
</feature>
<sequence>MNQQPDNAPTGTPAQPASRPADEMISSETATSAPETEAVESPLQKKQQLWAGLPYESTQILRLAPLAAERETGLRPLLFACLNRISRHSKEFSMLRLSITLPEKKNSKANNCLELWVDHREKTIHVLPEHGLVTDPGNRGLGRLLLAQAIDWCSPKWHDYSLPTVGLKSGQAPNELARLRRDHALQAQGFTVTYNDGVQMSASCTAIRLEQLGRDWNREKVRVMDHLEAAHLLYSSDQNLRAQTAQIKKLDEKISLLQRDDNTLRFTIFTLTFFAIFQAGLLIWMATR</sequence>
<dbReference type="AlphaFoldDB" id="A0A4R6U2I5"/>
<feature type="compositionally biased region" description="Polar residues" evidence="1">
    <location>
        <begin position="1"/>
        <end position="15"/>
    </location>
</feature>
<evidence type="ECO:0000256" key="1">
    <source>
        <dbReference type="SAM" id="MobiDB-lite"/>
    </source>
</evidence>
<reference evidence="3 4" key="1">
    <citation type="submission" date="2019-03" db="EMBL/GenBank/DDBJ databases">
        <title>Genomic Encyclopedia of Type Strains, Phase IV (KMG-IV): sequencing the most valuable type-strain genomes for metagenomic binning, comparative biology and taxonomic classification.</title>
        <authorList>
            <person name="Goeker M."/>
        </authorList>
    </citation>
    <scope>NUCLEOTIDE SEQUENCE [LARGE SCALE GENOMIC DNA]</scope>
    <source>
        <strain evidence="3 4">DSM 28679</strain>
    </source>
</reference>
<dbReference type="Proteomes" id="UP000294575">
    <property type="component" value="Unassembled WGS sequence"/>
</dbReference>
<keyword evidence="2" id="KW-0812">Transmembrane</keyword>
<proteinExistence type="predicted"/>
<keyword evidence="4" id="KW-1185">Reference proteome</keyword>
<evidence type="ECO:0000256" key="2">
    <source>
        <dbReference type="SAM" id="Phobius"/>
    </source>
</evidence>
<feature type="region of interest" description="Disordered" evidence="1">
    <location>
        <begin position="1"/>
        <end position="43"/>
    </location>
</feature>
<evidence type="ECO:0000313" key="4">
    <source>
        <dbReference type="Proteomes" id="UP000294575"/>
    </source>
</evidence>
<accession>A0A4R6U2I5</accession>
<gene>
    <name evidence="3" type="ORF">DFQ45_101316</name>
</gene>
<evidence type="ECO:0000313" key="3">
    <source>
        <dbReference type="EMBL" id="TDQ40181.1"/>
    </source>
</evidence>
<comment type="caution">
    <text evidence="3">The sequence shown here is derived from an EMBL/GenBank/DDBJ whole genome shotgun (WGS) entry which is preliminary data.</text>
</comment>
<dbReference type="EMBL" id="SNYK01000001">
    <property type="protein sequence ID" value="TDQ40181.1"/>
    <property type="molecule type" value="Genomic_DNA"/>
</dbReference>